<reference evidence="3" key="1">
    <citation type="journal article" date="2016" name="Nat. Genet.">
        <title>The genome sequences of Arachis duranensis and Arachis ipaensis, the diploid ancestors of cultivated peanut.</title>
        <authorList>
            <person name="Bertioli D.J."/>
            <person name="Cannon S.B."/>
            <person name="Froenicke L."/>
            <person name="Huang G."/>
            <person name="Farmer A.D."/>
            <person name="Cannon E.K."/>
            <person name="Liu X."/>
            <person name="Gao D."/>
            <person name="Clevenger J."/>
            <person name="Dash S."/>
            <person name="Ren L."/>
            <person name="Moretzsohn M.C."/>
            <person name="Shirasawa K."/>
            <person name="Huang W."/>
            <person name="Vidigal B."/>
            <person name="Abernathy B."/>
            <person name="Chu Y."/>
            <person name="Niederhuth C.E."/>
            <person name="Umale P."/>
            <person name="Araujo A.C."/>
            <person name="Kozik A."/>
            <person name="Kim K.D."/>
            <person name="Burow M.D."/>
            <person name="Varshney R.K."/>
            <person name="Wang X."/>
            <person name="Zhang X."/>
            <person name="Barkley N."/>
            <person name="Guimaraes P.M."/>
            <person name="Isobe S."/>
            <person name="Guo B."/>
            <person name="Liao B."/>
            <person name="Stalker H.T."/>
            <person name="Schmitz R.J."/>
            <person name="Scheffler B.E."/>
            <person name="Leal-Bertioli S.C."/>
            <person name="Xun X."/>
            <person name="Jackson S.A."/>
            <person name="Michelmore R."/>
            <person name="Ozias-Akins P."/>
        </authorList>
    </citation>
    <scope>NUCLEOTIDE SEQUENCE [LARGE SCALE GENOMIC DNA]</scope>
    <source>
        <strain evidence="3">cv. V14167</strain>
    </source>
</reference>
<dbReference type="InterPro" id="IPR036397">
    <property type="entry name" value="RNaseH_sf"/>
</dbReference>
<dbReference type="Gene3D" id="3.30.420.10">
    <property type="entry name" value="Ribonuclease H-like superfamily/Ribonuclease H"/>
    <property type="match status" value="1"/>
</dbReference>
<keyword evidence="1" id="KW-0067">ATP-binding</keyword>
<comment type="similarity">
    <text evidence="1">Belongs to the helicase family.</text>
</comment>
<reference evidence="4" key="2">
    <citation type="submission" date="2025-08" db="UniProtKB">
        <authorList>
            <consortium name="RefSeq"/>
        </authorList>
    </citation>
    <scope>IDENTIFICATION</scope>
    <source>
        <tissue evidence="4">Whole plant</tissue>
    </source>
</reference>
<evidence type="ECO:0000259" key="2">
    <source>
        <dbReference type="PROSITE" id="PS50994"/>
    </source>
</evidence>
<dbReference type="SUPFAM" id="SSF52540">
    <property type="entry name" value="P-loop containing nucleoside triphosphate hydrolases"/>
    <property type="match status" value="1"/>
</dbReference>
<accession>A0A6P4D4T4</accession>
<dbReference type="GO" id="GO:0043139">
    <property type="term" value="F:5'-3' DNA helicase activity"/>
    <property type="evidence" value="ECO:0007669"/>
    <property type="project" value="UniProtKB-EC"/>
</dbReference>
<keyword evidence="1" id="KW-0378">Hydrolase</keyword>
<sequence>MTGLLKKHGIIHKVAVAYHPQTNGQAEVSNREIKRILENIVKPHRKDWSARLADALWAYQTAYISACEAVWRIFSQFPNKFVWKEHISLWIPRKQGFSIDRLTHVPRGSGEDYYLRLLLNIQKGCISFVDICTVADVVYSTFKEACYALGLLQDDKEFVDAILEAKKIHAICRSNNESESSKDREKNYKLMVDHPESLMGCLFPSLDDRLFMDELNFNVDVLRNQLDTNLTNTNVDQMKAFDVIINAVNGNQGGFFHLWVWWNRDIVRFEPYYILELPFGGKVVVLGADFRQILPVIPMGSRQDIVQAAFNSSHIWQHCNVLRLTINMHLTVKATYTSLIDVSRFALWLLDIGDSIAGDSIDGESNVVIPGEIIIQDFNQLVDFVYPNLLVNINNISFFKDRSILAPTLEVVNDLNSFIMQRVDADVKTYLNSDTLCLKEGNIDSKLDTLKPDVLNAINCSGLPPHELTLKVGLPVMLLRNIDQSNGLCNRTRLQLRRLGNHVIECIKLTGDKIGQVVQISQMNMTPNNQALPFRF</sequence>
<dbReference type="EC" id="5.6.2.3" evidence="1"/>
<feature type="domain" description="Integrase catalytic" evidence="2">
    <location>
        <begin position="1"/>
        <end position="86"/>
    </location>
</feature>
<keyword evidence="1" id="KW-0347">Helicase</keyword>
<name>A0A6P4D4T4_ARADU</name>
<dbReference type="PROSITE" id="PS50994">
    <property type="entry name" value="INTEGRASE"/>
    <property type="match status" value="1"/>
</dbReference>
<dbReference type="InterPro" id="IPR010285">
    <property type="entry name" value="DNA_helicase_pif1-like_DEAD"/>
</dbReference>
<dbReference type="Proteomes" id="UP000515211">
    <property type="component" value="Chromosome 4"/>
</dbReference>
<dbReference type="GO" id="GO:0006310">
    <property type="term" value="P:DNA recombination"/>
    <property type="evidence" value="ECO:0007669"/>
    <property type="project" value="UniProtKB-KW"/>
</dbReference>
<proteinExistence type="inferred from homology"/>
<comment type="catalytic activity">
    <reaction evidence="1">
        <text>ATP + H2O = ADP + phosphate + H(+)</text>
        <dbReference type="Rhea" id="RHEA:13065"/>
        <dbReference type="ChEBI" id="CHEBI:15377"/>
        <dbReference type="ChEBI" id="CHEBI:15378"/>
        <dbReference type="ChEBI" id="CHEBI:30616"/>
        <dbReference type="ChEBI" id="CHEBI:43474"/>
        <dbReference type="ChEBI" id="CHEBI:456216"/>
        <dbReference type="EC" id="5.6.2.3"/>
    </reaction>
</comment>
<dbReference type="RefSeq" id="XP_015960914.1">
    <property type="nucleotide sequence ID" value="XM_016105428.1"/>
</dbReference>
<dbReference type="InterPro" id="IPR001584">
    <property type="entry name" value="Integrase_cat-core"/>
</dbReference>
<organism evidence="3 4">
    <name type="scientific">Arachis duranensis</name>
    <name type="common">Wild peanut</name>
    <dbReference type="NCBI Taxonomy" id="130453"/>
    <lineage>
        <taxon>Eukaryota</taxon>
        <taxon>Viridiplantae</taxon>
        <taxon>Streptophyta</taxon>
        <taxon>Embryophyta</taxon>
        <taxon>Tracheophyta</taxon>
        <taxon>Spermatophyta</taxon>
        <taxon>Magnoliopsida</taxon>
        <taxon>eudicotyledons</taxon>
        <taxon>Gunneridae</taxon>
        <taxon>Pentapetalae</taxon>
        <taxon>rosids</taxon>
        <taxon>fabids</taxon>
        <taxon>Fabales</taxon>
        <taxon>Fabaceae</taxon>
        <taxon>Papilionoideae</taxon>
        <taxon>50 kb inversion clade</taxon>
        <taxon>dalbergioids sensu lato</taxon>
        <taxon>Dalbergieae</taxon>
        <taxon>Pterocarpus clade</taxon>
        <taxon>Arachis</taxon>
    </lineage>
</organism>
<keyword evidence="1" id="KW-0547">Nucleotide-binding</keyword>
<dbReference type="KEGG" id="adu:107484881"/>
<dbReference type="InterPro" id="IPR012337">
    <property type="entry name" value="RNaseH-like_sf"/>
</dbReference>
<dbReference type="GO" id="GO:0005524">
    <property type="term" value="F:ATP binding"/>
    <property type="evidence" value="ECO:0007669"/>
    <property type="project" value="UniProtKB-KW"/>
</dbReference>
<dbReference type="GO" id="GO:0015074">
    <property type="term" value="P:DNA integration"/>
    <property type="evidence" value="ECO:0007669"/>
    <property type="project" value="InterPro"/>
</dbReference>
<dbReference type="PANTHER" id="PTHR10492:SF74">
    <property type="entry name" value="ATP-DEPENDENT DNA HELICASE"/>
    <property type="match status" value="1"/>
</dbReference>
<dbReference type="AlphaFoldDB" id="A0A6P4D4T4"/>
<comment type="cofactor">
    <cofactor evidence="1">
        <name>Mg(2+)</name>
        <dbReference type="ChEBI" id="CHEBI:18420"/>
    </cofactor>
</comment>
<protein>
    <recommendedName>
        <fullName evidence="1">ATP-dependent DNA helicase</fullName>
        <ecNumber evidence="1">5.6.2.3</ecNumber>
    </recommendedName>
</protein>
<dbReference type="Pfam" id="PF21530">
    <property type="entry name" value="Pif1_2B_dom"/>
    <property type="match status" value="1"/>
</dbReference>
<evidence type="ECO:0000313" key="4">
    <source>
        <dbReference type="RefSeq" id="XP_015960914.1"/>
    </source>
</evidence>
<evidence type="ECO:0000313" key="3">
    <source>
        <dbReference type="Proteomes" id="UP000515211"/>
    </source>
</evidence>
<dbReference type="GO" id="GO:0016787">
    <property type="term" value="F:hydrolase activity"/>
    <property type="evidence" value="ECO:0007669"/>
    <property type="project" value="UniProtKB-KW"/>
</dbReference>
<gene>
    <name evidence="4" type="primary">LOC107484881</name>
</gene>
<dbReference type="GO" id="GO:0006281">
    <property type="term" value="P:DNA repair"/>
    <property type="evidence" value="ECO:0007669"/>
    <property type="project" value="UniProtKB-KW"/>
</dbReference>
<keyword evidence="1" id="KW-0234">DNA repair</keyword>
<evidence type="ECO:0000256" key="1">
    <source>
        <dbReference type="RuleBase" id="RU363044"/>
    </source>
</evidence>
<keyword evidence="1" id="KW-0233">DNA recombination</keyword>
<dbReference type="GeneID" id="107484881"/>
<dbReference type="GO" id="GO:0000723">
    <property type="term" value="P:telomere maintenance"/>
    <property type="evidence" value="ECO:0007669"/>
    <property type="project" value="InterPro"/>
</dbReference>
<dbReference type="InterPro" id="IPR049163">
    <property type="entry name" value="Pif1-like_2B_dom"/>
</dbReference>
<dbReference type="SUPFAM" id="SSF53098">
    <property type="entry name" value="Ribonuclease H-like"/>
    <property type="match status" value="1"/>
</dbReference>
<keyword evidence="1" id="KW-0227">DNA damage</keyword>
<keyword evidence="3" id="KW-1185">Reference proteome</keyword>
<dbReference type="PANTHER" id="PTHR10492">
    <property type="match status" value="1"/>
</dbReference>
<dbReference type="GO" id="GO:0003676">
    <property type="term" value="F:nucleic acid binding"/>
    <property type="evidence" value="ECO:0007669"/>
    <property type="project" value="InterPro"/>
</dbReference>
<dbReference type="Pfam" id="PF05970">
    <property type="entry name" value="PIF1"/>
    <property type="match status" value="1"/>
</dbReference>
<dbReference type="InterPro" id="IPR027417">
    <property type="entry name" value="P-loop_NTPase"/>
</dbReference>